<comment type="caution">
    <text evidence="1">The sequence shown here is derived from an EMBL/GenBank/DDBJ whole genome shotgun (WGS) entry which is preliminary data.</text>
</comment>
<proteinExistence type="predicted"/>
<sequence>MKGDSKDKIMLYIKDSHASWIPIADQTQKIRNSTNLKIRQLGNKYYIIKTLIERLNIKRDDLFKVGKQLEEEYKDNKKGIHLYTQNKRMKESLYCWFAEHFFTEIIQNDSYILRLLAGISKNKMLIKEMQANQIKKPKEMQANQIIKPKDTIQDMPKYKSINDSTFNQEIDTFDFVNDKCVNSTMQNEYLSPSVNPNFEYDKLFNF</sequence>
<dbReference type="EMBL" id="JAPFFF010000059">
    <property type="protein sequence ID" value="KAK8837424.1"/>
    <property type="molecule type" value="Genomic_DNA"/>
</dbReference>
<evidence type="ECO:0000313" key="2">
    <source>
        <dbReference type="Proteomes" id="UP001470230"/>
    </source>
</evidence>
<evidence type="ECO:0008006" key="3">
    <source>
        <dbReference type="Google" id="ProtNLM"/>
    </source>
</evidence>
<dbReference type="Proteomes" id="UP001470230">
    <property type="component" value="Unassembled WGS sequence"/>
</dbReference>
<gene>
    <name evidence="1" type="ORF">M9Y10_036419</name>
</gene>
<name>A0ABR2GU05_9EUKA</name>
<accession>A0ABR2GU05</accession>
<keyword evidence="2" id="KW-1185">Reference proteome</keyword>
<reference evidence="1 2" key="1">
    <citation type="submission" date="2024-04" db="EMBL/GenBank/DDBJ databases">
        <title>Tritrichomonas musculus Genome.</title>
        <authorList>
            <person name="Alves-Ferreira E."/>
            <person name="Grigg M."/>
            <person name="Lorenzi H."/>
            <person name="Galac M."/>
        </authorList>
    </citation>
    <scope>NUCLEOTIDE SEQUENCE [LARGE SCALE GENOMIC DNA]</scope>
    <source>
        <strain evidence="1 2">EAF2021</strain>
    </source>
</reference>
<organism evidence="1 2">
    <name type="scientific">Tritrichomonas musculus</name>
    <dbReference type="NCBI Taxonomy" id="1915356"/>
    <lineage>
        <taxon>Eukaryota</taxon>
        <taxon>Metamonada</taxon>
        <taxon>Parabasalia</taxon>
        <taxon>Tritrichomonadida</taxon>
        <taxon>Tritrichomonadidae</taxon>
        <taxon>Tritrichomonas</taxon>
    </lineage>
</organism>
<protein>
    <recommendedName>
        <fullName evidence="3">Initiator binding domain-containing protein</fullName>
    </recommendedName>
</protein>
<evidence type="ECO:0000313" key="1">
    <source>
        <dbReference type="EMBL" id="KAK8837424.1"/>
    </source>
</evidence>